<dbReference type="Proteomes" id="UP000319213">
    <property type="component" value="Unassembled WGS sequence"/>
</dbReference>
<dbReference type="RefSeq" id="WP_142258789.1">
    <property type="nucleotide sequence ID" value="NZ_BMPV01000003.1"/>
</dbReference>
<comment type="caution">
    <text evidence="1">The sequence shown here is derived from an EMBL/GenBank/DDBJ whole genome shotgun (WGS) entry which is preliminary data.</text>
</comment>
<dbReference type="Pfam" id="PF21813">
    <property type="entry name" value="DUF6882"/>
    <property type="match status" value="1"/>
</dbReference>
<accession>A0A543IVP0</accession>
<sequence length="240" mass="25801">MSETPTLTNLLDDAALLSLEHQLHLEEVLGSHTWQVDMREGRFEFTGDRPLVCTRFHLLGTAAPGPRSWLWGWANPSGFPEPLVALSASLREFGERYGIAALASAEVPFDALPGSPTEPAEVAYLLADAAKAVSGRWTFYSGQVGGGTRAAFLIEHPDFELPPPDPARVLRLLGQGLASLPLSDHRRALYGYAVRRGLGAMFSPDHARLTITGPAFEVVAEFDPQGRVASINGTATGRSG</sequence>
<dbReference type="OrthoDB" id="7859927at2"/>
<dbReference type="InterPro" id="IPR049249">
    <property type="entry name" value="DUF6882"/>
</dbReference>
<reference evidence="1 2" key="1">
    <citation type="submission" date="2019-06" db="EMBL/GenBank/DDBJ databases">
        <title>Sequencing the genomes of 1000 actinobacteria strains.</title>
        <authorList>
            <person name="Klenk H.-P."/>
        </authorList>
    </citation>
    <scope>NUCLEOTIDE SEQUENCE [LARGE SCALE GENOMIC DNA]</scope>
    <source>
        <strain evidence="1 2">DSM 43186</strain>
    </source>
</reference>
<evidence type="ECO:0000313" key="2">
    <source>
        <dbReference type="Proteomes" id="UP000319213"/>
    </source>
</evidence>
<dbReference type="EMBL" id="VFPQ01000001">
    <property type="protein sequence ID" value="TQM74644.1"/>
    <property type="molecule type" value="Genomic_DNA"/>
</dbReference>
<proteinExistence type="predicted"/>
<organism evidence="1 2">
    <name type="scientific">Thermopolyspora flexuosa</name>
    <dbReference type="NCBI Taxonomy" id="103836"/>
    <lineage>
        <taxon>Bacteria</taxon>
        <taxon>Bacillati</taxon>
        <taxon>Actinomycetota</taxon>
        <taxon>Actinomycetes</taxon>
        <taxon>Streptosporangiales</taxon>
        <taxon>Streptosporangiaceae</taxon>
        <taxon>Thermopolyspora</taxon>
    </lineage>
</organism>
<keyword evidence="2" id="KW-1185">Reference proteome</keyword>
<name>A0A543IVP0_9ACTN</name>
<evidence type="ECO:0000313" key="1">
    <source>
        <dbReference type="EMBL" id="TQM74644.1"/>
    </source>
</evidence>
<dbReference type="AlphaFoldDB" id="A0A543IVP0"/>
<protein>
    <submittedName>
        <fullName evidence="1">Uncharacterized protein</fullName>
    </submittedName>
</protein>
<gene>
    <name evidence="1" type="ORF">FHX40_1325</name>
</gene>